<keyword evidence="5" id="KW-1185">Reference proteome</keyword>
<dbReference type="InterPro" id="IPR043128">
    <property type="entry name" value="Rev_trsase/Diguanyl_cyclase"/>
</dbReference>
<dbReference type="PANTHER" id="PTHR24559:SF428">
    <property type="entry name" value="REVERSE TRANSCRIPTASE_RETROTRANSPOSON-DERIVED PROTEIN RNASE H-LIKE DOMAIN-CONTAINING PROTEIN"/>
    <property type="match status" value="1"/>
</dbReference>
<organism evidence="4 5">
    <name type="scientific">Ranatra chinensis</name>
    <dbReference type="NCBI Taxonomy" id="642074"/>
    <lineage>
        <taxon>Eukaryota</taxon>
        <taxon>Metazoa</taxon>
        <taxon>Ecdysozoa</taxon>
        <taxon>Arthropoda</taxon>
        <taxon>Hexapoda</taxon>
        <taxon>Insecta</taxon>
        <taxon>Pterygota</taxon>
        <taxon>Neoptera</taxon>
        <taxon>Paraneoptera</taxon>
        <taxon>Hemiptera</taxon>
        <taxon>Heteroptera</taxon>
        <taxon>Panheteroptera</taxon>
        <taxon>Nepomorpha</taxon>
        <taxon>Nepidae</taxon>
        <taxon>Ranatrinae</taxon>
        <taxon>Ranatra</taxon>
    </lineage>
</organism>
<dbReference type="SMART" id="SM00343">
    <property type="entry name" value="ZnF_C2HC"/>
    <property type="match status" value="1"/>
</dbReference>
<dbReference type="SUPFAM" id="SSF56672">
    <property type="entry name" value="DNA/RNA polymerases"/>
    <property type="match status" value="1"/>
</dbReference>
<dbReference type="Proteomes" id="UP001558652">
    <property type="component" value="Unassembled WGS sequence"/>
</dbReference>
<dbReference type="EMBL" id="JBFDAA010000008">
    <property type="protein sequence ID" value="KAL1130404.1"/>
    <property type="molecule type" value="Genomic_DNA"/>
</dbReference>
<evidence type="ECO:0000256" key="1">
    <source>
        <dbReference type="PROSITE-ProRule" id="PRU00047"/>
    </source>
</evidence>
<dbReference type="PROSITE" id="PS50158">
    <property type="entry name" value="ZF_CCHC"/>
    <property type="match status" value="1"/>
</dbReference>
<protein>
    <recommendedName>
        <fullName evidence="3">CCHC-type domain-containing protein</fullName>
    </recommendedName>
</protein>
<keyword evidence="1" id="KW-0862">Zinc</keyword>
<dbReference type="Gene3D" id="3.10.10.10">
    <property type="entry name" value="HIV Type 1 Reverse Transcriptase, subunit A, domain 1"/>
    <property type="match status" value="1"/>
</dbReference>
<evidence type="ECO:0000256" key="2">
    <source>
        <dbReference type="SAM" id="MobiDB-lite"/>
    </source>
</evidence>
<gene>
    <name evidence="4" type="ORF">AAG570_013342</name>
</gene>
<dbReference type="Gene3D" id="3.30.70.270">
    <property type="match status" value="1"/>
</dbReference>
<dbReference type="InterPro" id="IPR043502">
    <property type="entry name" value="DNA/RNA_pol_sf"/>
</dbReference>
<dbReference type="GO" id="GO:0071897">
    <property type="term" value="P:DNA biosynthetic process"/>
    <property type="evidence" value="ECO:0007669"/>
    <property type="project" value="UniProtKB-ARBA"/>
</dbReference>
<evidence type="ECO:0000313" key="5">
    <source>
        <dbReference type="Proteomes" id="UP001558652"/>
    </source>
</evidence>
<dbReference type="InterPro" id="IPR036875">
    <property type="entry name" value="Znf_CCHC_sf"/>
</dbReference>
<dbReference type="GO" id="GO:0008270">
    <property type="term" value="F:zinc ion binding"/>
    <property type="evidence" value="ECO:0007669"/>
    <property type="project" value="UniProtKB-KW"/>
</dbReference>
<feature type="compositionally biased region" description="Basic and acidic residues" evidence="2">
    <location>
        <begin position="392"/>
        <end position="405"/>
    </location>
</feature>
<keyword evidence="1" id="KW-0863">Zinc-finger</keyword>
<keyword evidence="1" id="KW-0479">Metal-binding</keyword>
<sequence>MRKYDWIVRLGTIRYRSEGGVSRSGYVGAVVAKKMDHIRADNVTQHFETVFHTEGEPLSATWRVRREIVIPDDRVVYIKPRRYPQTQMDVIRRELKELLDQAIIRKSISPYCSPLWVVPKPPDAQENLRRRVMVDYKELNNHTRSEKYPHPRLEDMLDRMNGTSVFIILDLMTCYHQIRMHPGDVEKNRFPVITGEVHYFSQRTPKNERYGGARRPPARSAVKLLRMKRGQGESPSAFMHRVEQAFRLVKARMAAVEAAGVATAKLAVIEELLKEAVMSELPEKLRRQLKPLSASNFGVLLAQVDEEEDDYQAAREDASSWTRVERRSTRRPDRGHEQRAPQATTHPVRQDRPARNRPAGEQRRGERRERLRCWECGSTRHLARSCPQIYRRDQREAGRRPRPEPMEVNAVRGPRRNHHAGECSYASAASSGSYSSSYDYSSDEDWPRLPQREQRRNRKGAQRPSGATSAAPPDPGSKGQPKGSPGGGQ</sequence>
<dbReference type="InterPro" id="IPR001878">
    <property type="entry name" value="Znf_CCHC"/>
</dbReference>
<feature type="compositionally biased region" description="Basic and acidic residues" evidence="2">
    <location>
        <begin position="312"/>
        <end position="339"/>
    </location>
</feature>
<dbReference type="InterPro" id="IPR053134">
    <property type="entry name" value="RNA-dir_DNA_polymerase"/>
</dbReference>
<dbReference type="SUPFAM" id="SSF57756">
    <property type="entry name" value="Retrovirus zinc finger-like domains"/>
    <property type="match status" value="1"/>
</dbReference>
<feature type="region of interest" description="Disordered" evidence="2">
    <location>
        <begin position="311"/>
        <end position="368"/>
    </location>
</feature>
<feature type="compositionally biased region" description="Basic and acidic residues" evidence="2">
    <location>
        <begin position="445"/>
        <end position="454"/>
    </location>
</feature>
<feature type="compositionally biased region" description="Low complexity" evidence="2">
    <location>
        <begin position="424"/>
        <end position="440"/>
    </location>
</feature>
<accession>A0ABD0YGY6</accession>
<proteinExistence type="predicted"/>
<feature type="domain" description="CCHC-type" evidence="3">
    <location>
        <begin position="372"/>
        <end position="388"/>
    </location>
</feature>
<evidence type="ECO:0000259" key="3">
    <source>
        <dbReference type="PROSITE" id="PS50158"/>
    </source>
</evidence>
<feature type="region of interest" description="Disordered" evidence="2">
    <location>
        <begin position="392"/>
        <end position="489"/>
    </location>
</feature>
<evidence type="ECO:0000313" key="4">
    <source>
        <dbReference type="EMBL" id="KAL1130404.1"/>
    </source>
</evidence>
<reference evidence="4 5" key="1">
    <citation type="submission" date="2024-07" db="EMBL/GenBank/DDBJ databases">
        <title>Chromosome-level genome assembly of the water stick insect Ranatra chinensis (Heteroptera: Nepidae).</title>
        <authorList>
            <person name="Liu X."/>
        </authorList>
    </citation>
    <scope>NUCLEOTIDE SEQUENCE [LARGE SCALE GENOMIC DNA]</scope>
    <source>
        <strain evidence="4">Cailab_2021Rc</strain>
        <tissue evidence="4">Muscle</tissue>
    </source>
</reference>
<feature type="compositionally biased region" description="Basic and acidic residues" evidence="2">
    <location>
        <begin position="348"/>
        <end position="368"/>
    </location>
</feature>
<dbReference type="PANTHER" id="PTHR24559">
    <property type="entry name" value="TRANSPOSON TY3-I GAG-POL POLYPROTEIN"/>
    <property type="match status" value="1"/>
</dbReference>
<name>A0ABD0YGY6_9HEMI</name>
<dbReference type="AlphaFoldDB" id="A0ABD0YGY6"/>
<comment type="caution">
    <text evidence="4">The sequence shown here is derived from an EMBL/GenBank/DDBJ whole genome shotgun (WGS) entry which is preliminary data.</text>
</comment>